<keyword evidence="1" id="KW-0812">Transmembrane</keyword>
<proteinExistence type="predicted"/>
<organism evidence="2 3">
    <name type="scientific">Thalassoglobus neptunius</name>
    <dbReference type="NCBI Taxonomy" id="1938619"/>
    <lineage>
        <taxon>Bacteria</taxon>
        <taxon>Pseudomonadati</taxon>
        <taxon>Planctomycetota</taxon>
        <taxon>Planctomycetia</taxon>
        <taxon>Planctomycetales</taxon>
        <taxon>Planctomycetaceae</taxon>
        <taxon>Thalassoglobus</taxon>
    </lineage>
</organism>
<accession>A0A5C5VUP8</accession>
<gene>
    <name evidence="2" type="ORF">KOR42_47500</name>
</gene>
<feature type="transmembrane region" description="Helical" evidence="1">
    <location>
        <begin position="775"/>
        <end position="799"/>
    </location>
</feature>
<evidence type="ECO:0000256" key="1">
    <source>
        <dbReference type="SAM" id="Phobius"/>
    </source>
</evidence>
<sequence>MVEYRRQGRFLIRLLAFWITWQLASPIVRAQDSESVAGSRQSPMEVSAVIESAKYAARFHDADLVDGRFEWKIARLGDRPAAVDLTPSNLAMSPSSADSAAWGTTPSGEQIVLVNKPQSTIRGSWSRRGDEARDVIFITCQFPDALDSQLSLELPHGFELQSSSGIVSVDTRSDDFRIWSIDLGRTTKTVLTIRRRDFTEKQRPIVYTADSVYLARRAGLFVQTDLLISGIGVLPDQISLEVPRQFAVQSITVAGGTLSFQRVPERPHLIEVDLPKSVSNDRIALRVQGLYPLWIGQMRSLPLIRTLAGRETSHKISLRVDPPLELQQLRLDGFVQTDLVSEEGTEVWKFQSFAQDKSIRSVIAMPRQSVRLSVHQLIQSDVPLPWCLIMLSLSAESGAAFESTLNLPEGLEILSVGANQPSARVASWNVVGNLLQIDFQTPLSTTTPRKVAIFARCPGLKPNTEHTLPLLTNADGLTVESKIDWVIPGSLDVEVSEPANWNRSTTEYVPVPETLNLDIDSLPEIGQRLLTLTRRNVSMDDAPKFLVRSKSEEMFPSEESPQLTDISPVEPFEESFSDAASVQGELRVVSELVETNDSQQVQLVQHTLLRFDRPISIDQLNLTLPSNCRISAASIDRKALTVFRDGNKVLFPSEVQQVTEVDLVYLIESETISLTQQFRVPLPETAVPLNGLEWKLITPDNYEFVQAKLPGFSSKVNSQHFFFGPLTDPWMRTLTNSLGARLLRTQKPLSTPGRTRVPTDELTFRSLRTGAEVTFVAWNLGMTWNLAWTGFFLSLLIGVGGRMQSIVQVKHAAPYWIAALMVALLLIDNALSMILGAMLIGSVISSLIPLQFRPANSTSPRRTQSSSRLSKAKMATVVFVMTLLISREAFAQLQPITDAVSDDIAPILNSVDVQKSSDYLIKSSHYELVQTFPNYFVNARLTVLVPDRQSETFVWLPFENVIFPRGAQCHVDGQPEPLIPHLSGRGVVVRFEQSTPPAATAQLESWTEHEIQLEWMVQSSSDDPPHAGIPKVLDTRLTIPGRSGLDAIERDGRVFEIEDESTSLDLGGVDQLTFEGERRTSLPSDSDLRAATMLTVSPQDFDGQTVLSRFEAVPDRFLYLEIPEEATIERTTGRILKNAFLSHDIHGRTSLALELNQDRTSEDTVQIDFSISSPHSGNEQLLIVPEIDWGEKVGEHFIGVRPPTGFEIQLSDSSTGIEFARTTEFSKLNKFAGAPPSIVVLQQQNAKISVDFFAKQSQTVAEFRDVLTVRSDSAEWESFAELTTSGLPSFRQEFDITGGVIISSVVDVNPSGDSPLRFHQAGSRLTVFLSKGQLGKRSLQLHGTIPLEAAKWAPVPQARLTTGANQSRDLTVVDYTNWNFEIRNTSQQLLLEAPIPDFDPSHPRIIAVDIPESDESPLRFQVTPPVGQLSAECAVRMKYSGRSLIGLTHIFRVQTETAATSQIVLTIPKSLGSFRIPSGQRRESVIDTGDETELSLLFNANRLNDAVITVETQFAEPISFPRQNQSNEVESLQIPMIRVNEQLPVKAILVIPQRRQQGMTIRSGIVVSPKQYPSWLPNNWWSATGPAAVVAYELLSSEIVLDPIRTNPTNENVSPSYAETVIWPQGTKDRILANSSFWLHVDHLKSLKWHLAEGTEIDSVTARGGTILETEQSVNEFRATIESDEPIVIVNVRWSGKMNSDGTFTLLKAESSKPFTHLVGVVETESATLDTGSIDRSSRISKLMLRWDALVELIPESPTTISIDHVLIRNLNETRQVVFDLSDSGALSETDEEMTVRIREEWDRIQDRLIVTSDLNEEGQGATNEEWGIEVASPTESNNSIDWFPASENPTFRLKRIDWWSRSGVTFATIWLFLAAGIFLLGLKSSIVAKSGRFLDHNPEIALAALGFVWALLLSPPIFSLLFVLPAAALGIRRLIRNSSRAREASTS</sequence>
<keyword evidence="3" id="KW-1185">Reference proteome</keyword>
<comment type="caution">
    <text evidence="2">The sequence shown here is derived from an EMBL/GenBank/DDBJ whole genome shotgun (WGS) entry which is preliminary data.</text>
</comment>
<dbReference type="EMBL" id="SIHI01000042">
    <property type="protein sequence ID" value="TWT41655.1"/>
    <property type="molecule type" value="Genomic_DNA"/>
</dbReference>
<name>A0A5C5VUP8_9PLAN</name>
<evidence type="ECO:0000313" key="2">
    <source>
        <dbReference type="EMBL" id="TWT41655.1"/>
    </source>
</evidence>
<dbReference type="OrthoDB" id="239702at2"/>
<dbReference type="Proteomes" id="UP000317243">
    <property type="component" value="Unassembled WGS sequence"/>
</dbReference>
<keyword evidence="1" id="KW-1133">Transmembrane helix</keyword>
<feature type="transmembrane region" description="Helical" evidence="1">
    <location>
        <begin position="1859"/>
        <end position="1882"/>
    </location>
</feature>
<keyword evidence="1" id="KW-0472">Membrane</keyword>
<evidence type="ECO:0000313" key="3">
    <source>
        <dbReference type="Proteomes" id="UP000317243"/>
    </source>
</evidence>
<protein>
    <submittedName>
        <fullName evidence="2">Uncharacterized protein</fullName>
    </submittedName>
</protein>
<reference evidence="2 3" key="1">
    <citation type="submission" date="2019-02" db="EMBL/GenBank/DDBJ databases">
        <title>Deep-cultivation of Planctomycetes and their phenomic and genomic characterization uncovers novel biology.</title>
        <authorList>
            <person name="Wiegand S."/>
            <person name="Jogler M."/>
            <person name="Boedeker C."/>
            <person name="Pinto D."/>
            <person name="Vollmers J."/>
            <person name="Rivas-Marin E."/>
            <person name="Kohn T."/>
            <person name="Peeters S.H."/>
            <person name="Heuer A."/>
            <person name="Rast P."/>
            <person name="Oberbeckmann S."/>
            <person name="Bunk B."/>
            <person name="Jeske O."/>
            <person name="Meyerdierks A."/>
            <person name="Storesund J.E."/>
            <person name="Kallscheuer N."/>
            <person name="Luecker S."/>
            <person name="Lage O.M."/>
            <person name="Pohl T."/>
            <person name="Merkel B.J."/>
            <person name="Hornburger P."/>
            <person name="Mueller R.-W."/>
            <person name="Bruemmer F."/>
            <person name="Labrenz M."/>
            <person name="Spormann A.M."/>
            <person name="Op Den Camp H."/>
            <person name="Overmann J."/>
            <person name="Amann R."/>
            <person name="Jetten M.S.M."/>
            <person name="Mascher T."/>
            <person name="Medema M.H."/>
            <person name="Devos D.P."/>
            <person name="Kaster A.-K."/>
            <person name="Ovreas L."/>
            <person name="Rohde M."/>
            <person name="Galperin M.Y."/>
            <person name="Jogler C."/>
        </authorList>
    </citation>
    <scope>NUCLEOTIDE SEQUENCE [LARGE SCALE GENOMIC DNA]</scope>
    <source>
        <strain evidence="2 3">KOR42</strain>
    </source>
</reference>